<dbReference type="KEGG" id="psoj:PHYSODRAFT_445307"/>
<evidence type="ECO:0000313" key="2">
    <source>
        <dbReference type="Proteomes" id="UP000002640"/>
    </source>
</evidence>
<organism evidence="1 2">
    <name type="scientific">Phytophthora sojae (strain P6497)</name>
    <name type="common">Soybean stem and root rot agent</name>
    <name type="synonym">Phytophthora megasperma f. sp. glycines</name>
    <dbReference type="NCBI Taxonomy" id="1094619"/>
    <lineage>
        <taxon>Eukaryota</taxon>
        <taxon>Sar</taxon>
        <taxon>Stramenopiles</taxon>
        <taxon>Oomycota</taxon>
        <taxon>Peronosporomycetes</taxon>
        <taxon>Peronosporales</taxon>
        <taxon>Peronosporaceae</taxon>
        <taxon>Phytophthora</taxon>
    </lineage>
</organism>
<dbReference type="EMBL" id="JH159159">
    <property type="protein sequence ID" value="EGZ09446.1"/>
    <property type="molecule type" value="Genomic_DNA"/>
</dbReference>
<protein>
    <recommendedName>
        <fullName evidence="3">CST complex subunit CTC1</fullName>
    </recommendedName>
</protein>
<dbReference type="GeneID" id="20652772"/>
<proteinExistence type="predicted"/>
<dbReference type="InParanoid" id="G5A3U6"/>
<dbReference type="AlphaFoldDB" id="G5A3U6"/>
<accession>G5A3U6</accession>
<name>G5A3U6_PHYSP</name>
<gene>
    <name evidence="1" type="ORF">PHYSODRAFT_445307</name>
</gene>
<sequence>MRWHLFLYPGKIVLLTDLVKVLSRECEMFLLQATIGHRSKDPAEASRDSLQTTNFASRCCGKLLDYEGKVSRLLWDECIEIIGSDGTQVIVCLFHFPYTHELVRIRKDATIQVCGAHVLRWPTPVGGKLVVGLCARSHLNVTAFSDPSSSCIAMGTRSRRNRAHKKWSSLGDFHRQSMVLSMWLLEVLELLDTKFVF</sequence>
<evidence type="ECO:0000313" key="1">
    <source>
        <dbReference type="EMBL" id="EGZ09446.1"/>
    </source>
</evidence>
<reference evidence="1 2" key="1">
    <citation type="journal article" date="2006" name="Science">
        <title>Phytophthora genome sequences uncover evolutionary origins and mechanisms of pathogenesis.</title>
        <authorList>
            <person name="Tyler B.M."/>
            <person name="Tripathy S."/>
            <person name="Zhang X."/>
            <person name="Dehal P."/>
            <person name="Jiang R.H."/>
            <person name="Aerts A."/>
            <person name="Arredondo F.D."/>
            <person name="Baxter L."/>
            <person name="Bensasson D."/>
            <person name="Beynon J.L."/>
            <person name="Chapman J."/>
            <person name="Damasceno C.M."/>
            <person name="Dorrance A.E."/>
            <person name="Dou D."/>
            <person name="Dickerman A.W."/>
            <person name="Dubchak I.L."/>
            <person name="Garbelotto M."/>
            <person name="Gijzen M."/>
            <person name="Gordon S.G."/>
            <person name="Govers F."/>
            <person name="Grunwald N.J."/>
            <person name="Huang W."/>
            <person name="Ivors K.L."/>
            <person name="Jones R.W."/>
            <person name="Kamoun S."/>
            <person name="Krampis K."/>
            <person name="Lamour K.H."/>
            <person name="Lee M.K."/>
            <person name="McDonald W.H."/>
            <person name="Medina M."/>
            <person name="Meijer H.J."/>
            <person name="Nordberg E.K."/>
            <person name="Maclean D.J."/>
            <person name="Ospina-Giraldo M.D."/>
            <person name="Morris P.F."/>
            <person name="Phuntumart V."/>
            <person name="Putnam N.H."/>
            <person name="Rash S."/>
            <person name="Rose J.K."/>
            <person name="Sakihama Y."/>
            <person name="Salamov A.A."/>
            <person name="Savidor A."/>
            <person name="Scheuring C.F."/>
            <person name="Smith B.M."/>
            <person name="Sobral B.W."/>
            <person name="Terry A."/>
            <person name="Torto-Alalibo T.A."/>
            <person name="Win J."/>
            <person name="Xu Z."/>
            <person name="Zhang H."/>
            <person name="Grigoriev I.V."/>
            <person name="Rokhsar D.S."/>
            <person name="Boore J.L."/>
        </authorList>
    </citation>
    <scope>NUCLEOTIDE SEQUENCE [LARGE SCALE GENOMIC DNA]</scope>
    <source>
        <strain evidence="1 2">P6497</strain>
    </source>
</reference>
<feature type="non-terminal residue" evidence="1">
    <location>
        <position position="197"/>
    </location>
</feature>
<dbReference type="Proteomes" id="UP000002640">
    <property type="component" value="Unassembled WGS sequence"/>
</dbReference>
<dbReference type="RefSeq" id="XP_009534307.1">
    <property type="nucleotide sequence ID" value="XM_009536012.1"/>
</dbReference>
<dbReference type="OMA" id="DFHRQSM"/>
<evidence type="ECO:0008006" key="3">
    <source>
        <dbReference type="Google" id="ProtNLM"/>
    </source>
</evidence>
<keyword evidence="2" id="KW-1185">Reference proteome</keyword>